<dbReference type="RefSeq" id="WP_069461725.1">
    <property type="nucleotide sequence ID" value="NZ_FODD01000064.1"/>
</dbReference>
<proteinExistence type="predicted"/>
<accession>A0A1H8U4Q6</accession>
<evidence type="ECO:0000313" key="3">
    <source>
        <dbReference type="Proteomes" id="UP000181951"/>
    </source>
</evidence>
<protein>
    <submittedName>
        <fullName evidence="2">Uncharacterized protein</fullName>
    </submittedName>
</protein>
<dbReference type="STRING" id="310780.SAMN05216267_106416"/>
<keyword evidence="1" id="KW-0472">Membrane</keyword>
<gene>
    <name evidence="2" type="ORF">SAMN05216267_106416</name>
</gene>
<keyword evidence="3" id="KW-1185">Reference proteome</keyword>
<evidence type="ECO:0000256" key="1">
    <source>
        <dbReference type="SAM" id="Phobius"/>
    </source>
</evidence>
<feature type="transmembrane region" description="Helical" evidence="1">
    <location>
        <begin position="33"/>
        <end position="56"/>
    </location>
</feature>
<keyword evidence="1" id="KW-1133">Transmembrane helix</keyword>
<sequence length="84" mass="9739">MVVVGVVTSLATTGVLAVLRWMLHWPWRTVLTWVFYVFAFGGFGVIMIGGGAWWCWDVWQDWRRKNGTGGRAAERRERARRQRG</sequence>
<reference evidence="2 3" key="1">
    <citation type="submission" date="2016-10" db="EMBL/GenBank/DDBJ databases">
        <authorList>
            <person name="de Groot N.N."/>
        </authorList>
    </citation>
    <scope>NUCLEOTIDE SEQUENCE [LARGE SCALE GENOMIC DNA]</scope>
    <source>
        <strain evidence="2 3">CGMCC 4.2026</strain>
    </source>
</reference>
<keyword evidence="1" id="KW-0812">Transmembrane</keyword>
<evidence type="ECO:0000313" key="2">
    <source>
        <dbReference type="EMBL" id="SEO98219.1"/>
    </source>
</evidence>
<dbReference type="Proteomes" id="UP000181951">
    <property type="component" value="Unassembled WGS sequence"/>
</dbReference>
<dbReference type="AlphaFoldDB" id="A0A1H8U4Q6"/>
<organism evidence="2 3">
    <name type="scientific">Actinacidiphila rubida</name>
    <dbReference type="NCBI Taxonomy" id="310780"/>
    <lineage>
        <taxon>Bacteria</taxon>
        <taxon>Bacillati</taxon>
        <taxon>Actinomycetota</taxon>
        <taxon>Actinomycetes</taxon>
        <taxon>Kitasatosporales</taxon>
        <taxon>Streptomycetaceae</taxon>
        <taxon>Actinacidiphila</taxon>
    </lineage>
</organism>
<name>A0A1H8U4Q6_9ACTN</name>
<dbReference type="EMBL" id="FODD01000064">
    <property type="protein sequence ID" value="SEO98219.1"/>
    <property type="molecule type" value="Genomic_DNA"/>
</dbReference>